<comment type="cofactor">
    <cofactor evidence="1">
        <name>Zn(2+)</name>
        <dbReference type="ChEBI" id="CHEBI:29105"/>
    </cofactor>
</comment>
<dbReference type="SUPFAM" id="SSF51735">
    <property type="entry name" value="NAD(P)-binding Rossmann-fold domains"/>
    <property type="match status" value="1"/>
</dbReference>
<keyword evidence="4" id="KW-0862">Zinc</keyword>
<dbReference type="SMART" id="SM00829">
    <property type="entry name" value="PKS_ER"/>
    <property type="match status" value="1"/>
</dbReference>
<comment type="similarity">
    <text evidence="2">Belongs to the zinc-containing alcohol dehydrogenase family.</text>
</comment>
<dbReference type="AlphaFoldDB" id="A0A1F6CY44"/>
<dbReference type="InterPro" id="IPR036291">
    <property type="entry name" value="NAD(P)-bd_dom_sf"/>
</dbReference>
<dbReference type="InterPro" id="IPR011032">
    <property type="entry name" value="GroES-like_sf"/>
</dbReference>
<dbReference type="EMBL" id="MFKF01000115">
    <property type="protein sequence ID" value="OGG53980.1"/>
    <property type="molecule type" value="Genomic_DNA"/>
</dbReference>
<dbReference type="Proteomes" id="UP000178606">
    <property type="component" value="Unassembled WGS sequence"/>
</dbReference>
<dbReference type="PANTHER" id="PTHR43350">
    <property type="entry name" value="NAD-DEPENDENT ALCOHOL DEHYDROGENASE"/>
    <property type="match status" value="1"/>
</dbReference>
<feature type="domain" description="Enoyl reductase (ER)" evidence="6">
    <location>
        <begin position="8"/>
        <end position="334"/>
    </location>
</feature>
<evidence type="ECO:0000256" key="1">
    <source>
        <dbReference type="ARBA" id="ARBA00001947"/>
    </source>
</evidence>
<comment type="caution">
    <text evidence="7">The sequence shown here is derived from an EMBL/GenBank/DDBJ whole genome shotgun (WGS) entry which is preliminary data.</text>
</comment>
<dbReference type="GO" id="GO:0046872">
    <property type="term" value="F:metal ion binding"/>
    <property type="evidence" value="ECO:0007669"/>
    <property type="project" value="UniProtKB-KW"/>
</dbReference>
<reference evidence="7 8" key="1">
    <citation type="journal article" date="2016" name="Nat. Commun.">
        <title>Thousands of microbial genomes shed light on interconnected biogeochemical processes in an aquifer system.</title>
        <authorList>
            <person name="Anantharaman K."/>
            <person name="Brown C.T."/>
            <person name="Hug L.A."/>
            <person name="Sharon I."/>
            <person name="Castelle C.J."/>
            <person name="Probst A.J."/>
            <person name="Thomas B.C."/>
            <person name="Singh A."/>
            <person name="Wilkins M.J."/>
            <person name="Karaoz U."/>
            <person name="Brodie E.L."/>
            <person name="Williams K.H."/>
            <person name="Hubbard S.S."/>
            <person name="Banfield J.F."/>
        </authorList>
    </citation>
    <scope>NUCLEOTIDE SEQUENCE [LARGE SCALE GENOMIC DNA]</scope>
    <source>
        <strain evidence="8">RIFCSPLOWO2_12_FULL_64_10</strain>
    </source>
</reference>
<dbReference type="PANTHER" id="PTHR43350:SF19">
    <property type="entry name" value="D-GULOSIDE 3-DEHYDROGENASE"/>
    <property type="match status" value="1"/>
</dbReference>
<dbReference type="InterPro" id="IPR013149">
    <property type="entry name" value="ADH-like_C"/>
</dbReference>
<evidence type="ECO:0000313" key="8">
    <source>
        <dbReference type="Proteomes" id="UP000178606"/>
    </source>
</evidence>
<dbReference type="SUPFAM" id="SSF50129">
    <property type="entry name" value="GroES-like"/>
    <property type="match status" value="1"/>
</dbReference>
<dbReference type="GO" id="GO:0016491">
    <property type="term" value="F:oxidoreductase activity"/>
    <property type="evidence" value="ECO:0007669"/>
    <property type="project" value="UniProtKB-KW"/>
</dbReference>
<evidence type="ECO:0000256" key="3">
    <source>
        <dbReference type="ARBA" id="ARBA00022723"/>
    </source>
</evidence>
<dbReference type="Pfam" id="PF00107">
    <property type="entry name" value="ADH_zinc_N"/>
    <property type="match status" value="1"/>
</dbReference>
<sequence>MPRELVAVAPRQPVIREYEEPKLQPRQVRVRSEFSAPKHGTELAAYRGISPFSAGRYDRDLCLFLPEESRRERFPMPLGNMTVGVVTEVGISVGKFKAGDRVFGHLPIRETHSVDAERLHPAPEGMSPEAIVCWDPAEFALGAVRDANVRLGERVAVFGLGAIGLMAVQMARLSGATTVIAVEPIERRRTLAFELGADHALDPTTCDVAVEIKYLTGKKGVDVAIEASGNYGALHQAIRCVHFAGLVVPLAFYTGEARGLRLGEEWHMNRITMRYSRSISDPSRDHQMWDQDRIKWTAFDLLRGGKVSAQGVVSPIVPFEESAEAYRRIDEAPHESVKLGVRYG</sequence>
<keyword evidence="5" id="KW-0560">Oxidoreductase</keyword>
<evidence type="ECO:0000256" key="5">
    <source>
        <dbReference type="ARBA" id="ARBA00023002"/>
    </source>
</evidence>
<proteinExistence type="inferred from homology"/>
<dbReference type="CDD" id="cd08255">
    <property type="entry name" value="2-desacetyl-2-hydroxyethyl_bacteriochlorophyllide_like"/>
    <property type="match status" value="1"/>
</dbReference>
<keyword evidence="3" id="KW-0479">Metal-binding</keyword>
<evidence type="ECO:0000256" key="4">
    <source>
        <dbReference type="ARBA" id="ARBA00022833"/>
    </source>
</evidence>
<dbReference type="Gene3D" id="3.90.180.10">
    <property type="entry name" value="Medium-chain alcohol dehydrogenases, catalytic domain"/>
    <property type="match status" value="2"/>
</dbReference>
<protein>
    <recommendedName>
        <fullName evidence="6">Enoyl reductase (ER) domain-containing protein</fullName>
    </recommendedName>
</protein>
<dbReference type="InterPro" id="IPR020843">
    <property type="entry name" value="ER"/>
</dbReference>
<name>A0A1F6CY44_HANXR</name>
<evidence type="ECO:0000259" key="6">
    <source>
        <dbReference type="SMART" id="SM00829"/>
    </source>
</evidence>
<gene>
    <name evidence="7" type="ORF">A3F84_04785</name>
</gene>
<evidence type="ECO:0000256" key="2">
    <source>
        <dbReference type="ARBA" id="ARBA00008072"/>
    </source>
</evidence>
<organism evidence="7 8">
    <name type="scientific">Handelsmanbacteria sp. (strain RIFCSPLOWO2_12_FULL_64_10)</name>
    <dbReference type="NCBI Taxonomy" id="1817868"/>
    <lineage>
        <taxon>Bacteria</taxon>
        <taxon>Candidatus Handelsmaniibacteriota</taxon>
    </lineage>
</organism>
<evidence type="ECO:0000313" key="7">
    <source>
        <dbReference type="EMBL" id="OGG53980.1"/>
    </source>
</evidence>
<accession>A0A1F6CY44</accession>
<dbReference type="Gene3D" id="3.40.50.720">
    <property type="entry name" value="NAD(P)-binding Rossmann-like Domain"/>
    <property type="match status" value="1"/>
</dbReference>